<dbReference type="PANTHER" id="PTHR43751:SF3">
    <property type="entry name" value="SULFATASE N-TERMINAL DOMAIN-CONTAINING PROTEIN"/>
    <property type="match status" value="1"/>
</dbReference>
<accession>G4YZK0</accession>
<feature type="domain" description="Sulfatase N-terminal" evidence="3">
    <location>
        <begin position="1140"/>
        <end position="1390"/>
    </location>
</feature>
<dbReference type="InterPro" id="IPR000917">
    <property type="entry name" value="Sulfatase_N"/>
</dbReference>
<feature type="transmembrane region" description="Helical" evidence="2">
    <location>
        <begin position="1036"/>
        <end position="1055"/>
    </location>
</feature>
<proteinExistence type="predicted"/>
<name>G4YZK0_PHYSP</name>
<dbReference type="STRING" id="1094619.G4YZK0"/>
<evidence type="ECO:0000256" key="2">
    <source>
        <dbReference type="SAM" id="Phobius"/>
    </source>
</evidence>
<organism evidence="4 5">
    <name type="scientific">Phytophthora sojae (strain P6497)</name>
    <name type="common">Soybean stem and root rot agent</name>
    <name type="synonym">Phytophthora megasperma f. sp. glycines</name>
    <dbReference type="NCBI Taxonomy" id="1094619"/>
    <lineage>
        <taxon>Eukaryota</taxon>
        <taxon>Sar</taxon>
        <taxon>Stramenopiles</taxon>
        <taxon>Oomycota</taxon>
        <taxon>Peronosporomycetes</taxon>
        <taxon>Peronosporales</taxon>
        <taxon>Peronosporaceae</taxon>
        <taxon>Phytophthora</taxon>
    </lineage>
</organism>
<dbReference type="SUPFAM" id="SSF53649">
    <property type="entry name" value="Alkaline phosphatase-like"/>
    <property type="match status" value="1"/>
</dbReference>
<dbReference type="Proteomes" id="UP000002640">
    <property type="component" value="Unassembled WGS sequence"/>
</dbReference>
<dbReference type="EMBL" id="JH159152">
    <property type="protein sequence ID" value="EGZ25206.1"/>
    <property type="molecule type" value="Genomic_DNA"/>
</dbReference>
<sequence length="1536" mass="169398">MFVVPEITGGASVPHQSSDRRLELAVPSRDTPSTHLAYNRTTTAALWNIRQHPNVLNLETFDTMTDNSDVSKSAPVATLVVADCQQALQTSVGRVVAGDSFFGVSFATTAAYFHVLSIAKHLSPVISSPGSCRVKLELEHATFAQLYPDCRIKFYSTDIASLIRTESVVDATAQARRLEASTFGFVKDSSCKYDCGDKGDDVGEIDVDKCWAKVDSKWTEQQCKLQFYAKNSDCTTECGYEGDTKTLPAKLMLRLLNDTVTVSNSSYQIFETGNCSDTSDPAPNCCRITCENCFLNVSIASMFADVEVVGVSFEEAIEMELARNANLQVALYAPNGCTLDETTQLKNASFTIPLGETGISVEITMGLDLRRKMSLQPHGSIVNIGATAELQSLTAGSLRSEKFHDVQITTNTSSKLAQSSIDLEMDLELTPSFQASLSLLNGLAKVGVKTEFLVFVELNSTFQYPDPFSGLFLQYLDESSLWHGGDCRLPHFMEYNGNAGYGEVNVSIPLSLAVSRAVNTTTELDVLSSSDRFSFSLFSGCVATAYDAEVRLSTAIDTVSALSGEKMDALRAILVWTLGMTDIDPEFVNVTEVSARRTTGDQVDSAFPLKVEYAWPEAAPDFTEWWTAALETSKYLSDRMAMASQDAAWIAELGPVRLELCLAQDVSGIVIPPSILSPRECVALIQSLLFAAGFRFHNLIPMWFQSQSSRVTPSLVRSVVEDVQHFLAFELIEPPSVPSTSPMSTMQAHEVAAAIESARAEAARLEHERASLRSLHIDHDDAEGCADAASETKTSRRPSSGFLSPADLLSAPWFGWLFSLAGAERAHHDDSSAKDYVLSVKLASMGLGFVEDLVCTTYFVCALWLFDSLKRTVGDRFGAEGGKRRCVLKPQTVGSLATFVVSWLLFFALMTPFVADLLLVVNRDMRFTFDLVTMAINEKEFASAAPILTEEIHRGYVGAGVLVAVTTLFACVRVKAAWADLSVWNPTHVVAAAGGLKYMEVALEEDADRLESPNTKDQGVRKLSCVHYNAIYHHGLRVAIILVGTVVMPAVAVALRCACSPLVAYTGMNATLNELFGHAFQPAPTDTTFTTVKGDKPWAETYIHPTEKYELFGDDSLYRHTTGFQGDLAFDVNISNENPPNVLVIAVESFRYQDSRYLVGEEDPSNLFKGTNMTITPNFDRWAKRRVALRNMWSSTPTSRSLESLLFAQIPYDSTVKTGITGGRKETKLSGLPQLFKAKGYETFFTTGCPTRFENWDVFLPTHGFETVLESKEMKLLAESKLGIPRGDWSGKARRGFKWGVHDDINLQLLGEMFIDKTREQRERVARGLPKRPLFTTHYTISSHAPFKARPAWYAKADKPDFSAFYKGQKHSTMIKNYLEMRYFTDMQLGDHGQAPEADVTNTHEESVTRVAGAIIAEGRLGEAAGLVIEDAVDHYDILNTLADITGLPEGGNDPSRKMAIVRGHQRLRYDQVTASMSLHDTERDHSMNVDMFPSLPVEEQAEWENWREYGRRVTAYFKQRLDGNCLLALDCTSGS</sequence>
<dbReference type="InterPro" id="IPR017850">
    <property type="entry name" value="Alkaline_phosphatase_core_sf"/>
</dbReference>
<keyword evidence="2" id="KW-1133">Transmembrane helix</keyword>
<dbReference type="InterPro" id="IPR052701">
    <property type="entry name" value="GAG_Ulvan_Degrading_Sulfatases"/>
</dbReference>
<dbReference type="GeneID" id="20645396"/>
<keyword evidence="1" id="KW-0175">Coiled coil</keyword>
<feature type="coiled-coil region" evidence="1">
    <location>
        <begin position="748"/>
        <end position="775"/>
    </location>
</feature>
<feature type="transmembrane region" description="Helical" evidence="2">
    <location>
        <begin position="842"/>
        <end position="866"/>
    </location>
</feature>
<feature type="transmembrane region" description="Helical" evidence="2">
    <location>
        <begin position="955"/>
        <end position="972"/>
    </location>
</feature>
<keyword evidence="5" id="KW-1185">Reference proteome</keyword>
<feature type="transmembrane region" description="Helical" evidence="2">
    <location>
        <begin position="893"/>
        <end position="915"/>
    </location>
</feature>
<reference evidence="4 5" key="1">
    <citation type="journal article" date="2006" name="Science">
        <title>Phytophthora genome sequences uncover evolutionary origins and mechanisms of pathogenesis.</title>
        <authorList>
            <person name="Tyler B.M."/>
            <person name="Tripathy S."/>
            <person name="Zhang X."/>
            <person name="Dehal P."/>
            <person name="Jiang R.H."/>
            <person name="Aerts A."/>
            <person name="Arredondo F.D."/>
            <person name="Baxter L."/>
            <person name="Bensasson D."/>
            <person name="Beynon J.L."/>
            <person name="Chapman J."/>
            <person name="Damasceno C.M."/>
            <person name="Dorrance A.E."/>
            <person name="Dou D."/>
            <person name="Dickerman A.W."/>
            <person name="Dubchak I.L."/>
            <person name="Garbelotto M."/>
            <person name="Gijzen M."/>
            <person name="Gordon S.G."/>
            <person name="Govers F."/>
            <person name="Grunwald N.J."/>
            <person name="Huang W."/>
            <person name="Ivors K.L."/>
            <person name="Jones R.W."/>
            <person name="Kamoun S."/>
            <person name="Krampis K."/>
            <person name="Lamour K.H."/>
            <person name="Lee M.K."/>
            <person name="McDonald W.H."/>
            <person name="Medina M."/>
            <person name="Meijer H.J."/>
            <person name="Nordberg E.K."/>
            <person name="Maclean D.J."/>
            <person name="Ospina-Giraldo M.D."/>
            <person name="Morris P.F."/>
            <person name="Phuntumart V."/>
            <person name="Putnam N.H."/>
            <person name="Rash S."/>
            <person name="Rose J.K."/>
            <person name="Sakihama Y."/>
            <person name="Salamov A.A."/>
            <person name="Savidor A."/>
            <person name="Scheuring C.F."/>
            <person name="Smith B.M."/>
            <person name="Sobral B.W."/>
            <person name="Terry A."/>
            <person name="Torto-Alalibo T.A."/>
            <person name="Win J."/>
            <person name="Xu Z."/>
            <person name="Zhang H."/>
            <person name="Grigoriev I.V."/>
            <person name="Rokhsar D.S."/>
            <person name="Boore J.L."/>
        </authorList>
    </citation>
    <scope>NUCLEOTIDE SEQUENCE [LARGE SCALE GENOMIC DNA]</scope>
    <source>
        <strain evidence="4 5">P6497</strain>
    </source>
</reference>
<evidence type="ECO:0000256" key="1">
    <source>
        <dbReference type="SAM" id="Coils"/>
    </source>
</evidence>
<dbReference type="RefSeq" id="XP_009520494.1">
    <property type="nucleotide sequence ID" value="XM_009522199.1"/>
</dbReference>
<dbReference type="InParanoid" id="G4YZK0"/>
<keyword evidence="2" id="KW-0472">Membrane</keyword>
<evidence type="ECO:0000313" key="5">
    <source>
        <dbReference type="Proteomes" id="UP000002640"/>
    </source>
</evidence>
<evidence type="ECO:0000259" key="3">
    <source>
        <dbReference type="Pfam" id="PF00884"/>
    </source>
</evidence>
<dbReference type="Pfam" id="PF00884">
    <property type="entry name" value="Sulfatase"/>
    <property type="match status" value="1"/>
</dbReference>
<dbReference type="PANTHER" id="PTHR43751">
    <property type="entry name" value="SULFATASE"/>
    <property type="match status" value="1"/>
</dbReference>
<evidence type="ECO:0000313" key="4">
    <source>
        <dbReference type="EMBL" id="EGZ25206.1"/>
    </source>
</evidence>
<protein>
    <recommendedName>
        <fullName evidence="3">Sulfatase N-terminal domain-containing protein</fullName>
    </recommendedName>
</protein>
<dbReference type="Gene3D" id="3.40.720.10">
    <property type="entry name" value="Alkaline Phosphatase, subunit A"/>
    <property type="match status" value="1"/>
</dbReference>
<keyword evidence="2" id="KW-0812">Transmembrane</keyword>
<dbReference type="KEGG" id="psoj:PHYSODRAFT_326265"/>
<gene>
    <name evidence="4" type="ORF">PHYSODRAFT_326265</name>
</gene>